<evidence type="ECO:0000313" key="1">
    <source>
        <dbReference type="EMBL" id="MFC4373330.1"/>
    </source>
</evidence>
<dbReference type="Proteomes" id="UP001595844">
    <property type="component" value="Unassembled WGS sequence"/>
</dbReference>
<dbReference type="InterPro" id="IPR036397">
    <property type="entry name" value="RNaseH_sf"/>
</dbReference>
<evidence type="ECO:0000313" key="2">
    <source>
        <dbReference type="Proteomes" id="UP001595844"/>
    </source>
</evidence>
<organism evidence="1 2">
    <name type="scientific">Nocardia halotolerans</name>
    <dbReference type="NCBI Taxonomy" id="1755878"/>
    <lineage>
        <taxon>Bacteria</taxon>
        <taxon>Bacillati</taxon>
        <taxon>Actinomycetota</taxon>
        <taxon>Actinomycetes</taxon>
        <taxon>Mycobacteriales</taxon>
        <taxon>Nocardiaceae</taxon>
        <taxon>Nocardia</taxon>
    </lineage>
</organism>
<reference evidence="2" key="1">
    <citation type="journal article" date="2019" name="Int. J. Syst. Evol. Microbiol.">
        <title>The Global Catalogue of Microorganisms (GCM) 10K type strain sequencing project: providing services to taxonomists for standard genome sequencing and annotation.</title>
        <authorList>
            <consortium name="The Broad Institute Genomics Platform"/>
            <consortium name="The Broad Institute Genome Sequencing Center for Infectious Disease"/>
            <person name="Wu L."/>
            <person name="Ma J."/>
        </authorList>
    </citation>
    <scope>NUCLEOTIDE SEQUENCE [LARGE SCALE GENOMIC DNA]</scope>
    <source>
        <strain evidence="2">IBRC-M 10490</strain>
    </source>
</reference>
<dbReference type="EMBL" id="JBHSDL010000005">
    <property type="protein sequence ID" value="MFC4373330.1"/>
    <property type="molecule type" value="Genomic_DNA"/>
</dbReference>
<dbReference type="RefSeq" id="WP_378555992.1">
    <property type="nucleotide sequence ID" value="NZ_JBHSDL010000005.1"/>
</dbReference>
<sequence length="183" mass="19939">MTTFERVIGIDLSLTATGIAQSRVGEQTADLRVIETTGRKNDRWIDRWHRLGYITHTISHHVIVNAPTLAVIEAPAYASNTGAMHDRSGAWWLTYSMLADEGVPILPVAPNIRAKYATGKGNASKDEVLAAAVRRYPLLDINSNDTADAVILMAIGRRLIGDPIDDLPAKHLEALATLEIPHG</sequence>
<proteinExistence type="predicted"/>
<dbReference type="InterPro" id="IPR012337">
    <property type="entry name" value="RNaseH-like_sf"/>
</dbReference>
<keyword evidence="2" id="KW-1185">Reference proteome</keyword>
<gene>
    <name evidence="1" type="ORF">ACFO5K_04375</name>
</gene>
<dbReference type="SUPFAM" id="SSF53098">
    <property type="entry name" value="Ribonuclease H-like"/>
    <property type="match status" value="1"/>
</dbReference>
<comment type="caution">
    <text evidence="1">The sequence shown here is derived from an EMBL/GenBank/DDBJ whole genome shotgun (WGS) entry which is preliminary data.</text>
</comment>
<dbReference type="Gene3D" id="3.30.420.10">
    <property type="entry name" value="Ribonuclease H-like superfamily/Ribonuclease H"/>
    <property type="match status" value="1"/>
</dbReference>
<accession>A0ABV8VE07</accession>
<name>A0ABV8VE07_9NOCA</name>
<protein>
    <submittedName>
        <fullName evidence="1">Uncharacterized protein</fullName>
    </submittedName>
</protein>